<comment type="function">
    <text evidence="6">This is one of the proteins that bind and probably mediate the attachment of the 5S RNA into the large ribosomal subunit, where it forms part of the central protuberance.</text>
</comment>
<keyword evidence="3 6" id="KW-0694">RNA-binding</keyword>
<reference evidence="7 8" key="1">
    <citation type="submission" date="2016-08" db="EMBL/GenBank/DDBJ databases">
        <title>New Insights into Marine Group III Euryarchaeota, from dark to light.</title>
        <authorList>
            <person name="Haro-Moreno J.M."/>
            <person name="Rodriguez-Valera F."/>
            <person name="Lopez-Garcia P."/>
            <person name="Moreira D."/>
            <person name="Martin-Cuadrado A.B."/>
        </authorList>
    </citation>
    <scope>NUCLEOTIDE SEQUENCE [LARGE SCALE GENOMIC DNA]</scope>
    <source>
        <strain evidence="7">CG-Epi6</strain>
    </source>
</reference>
<dbReference type="Pfam" id="PF17144">
    <property type="entry name" value="Ribosomal_L5e"/>
    <property type="match status" value="2"/>
</dbReference>
<comment type="similarity">
    <text evidence="1 6">Belongs to the universal ribosomal protein uL18 family.</text>
</comment>
<dbReference type="GO" id="GO:0000027">
    <property type="term" value="P:ribosomal large subunit assembly"/>
    <property type="evidence" value="ECO:0007669"/>
    <property type="project" value="TreeGrafter"/>
</dbReference>
<sequence>MPKRMHFARRRKGVTNYRKRLALLKSGLPRAVVRFTNSKVMIQITNFEGKGDNVLASASSADLEKMGWKNSKTNVPASYLSGKLAAKNAVKAGVSAAVLDIGRITPISGNRAFAVLKGLVDGGLDIPHSESSYPSDDRINGSHISEKIVKDFDKVSKKMDGKK</sequence>
<evidence type="ECO:0000256" key="3">
    <source>
        <dbReference type="ARBA" id="ARBA00022884"/>
    </source>
</evidence>
<comment type="caution">
    <text evidence="7">The sequence shown here is derived from an EMBL/GenBank/DDBJ whole genome shotgun (WGS) entry which is preliminary data.</text>
</comment>
<evidence type="ECO:0000313" key="8">
    <source>
        <dbReference type="Proteomes" id="UP000183403"/>
    </source>
</evidence>
<keyword evidence="2 6" id="KW-0699">rRNA-binding</keyword>
<dbReference type="Proteomes" id="UP000183403">
    <property type="component" value="Unassembled WGS sequence"/>
</dbReference>
<organism evidence="7 8">
    <name type="scientific">Marine Group III euryarchaeote CG-Epi6</name>
    <dbReference type="NCBI Taxonomy" id="1889000"/>
    <lineage>
        <taxon>Archaea</taxon>
        <taxon>Methanobacteriati</taxon>
        <taxon>Thermoplasmatota</taxon>
        <taxon>Thermoplasmata</taxon>
        <taxon>Candidatus Thermoprofundales</taxon>
    </lineage>
</organism>
<comment type="subunit">
    <text evidence="6">Part of the 50S ribosomal subunit. Contacts the 5S and 23S rRNAs.</text>
</comment>
<dbReference type="InterPro" id="IPR005485">
    <property type="entry name" value="Rbsml_uL18_euk_arch"/>
</dbReference>
<dbReference type="GO" id="GO:0006412">
    <property type="term" value="P:translation"/>
    <property type="evidence" value="ECO:0007669"/>
    <property type="project" value="UniProtKB-UniRule"/>
</dbReference>
<dbReference type="EMBL" id="MIYV01000017">
    <property type="protein sequence ID" value="OIR11949.1"/>
    <property type="molecule type" value="Genomic_DNA"/>
</dbReference>
<accession>A0A1J5T6L1</accession>
<proteinExistence type="inferred from homology"/>
<protein>
    <recommendedName>
        <fullName evidence="6">Large ribosomal subunit protein uL18</fullName>
    </recommendedName>
</protein>
<evidence type="ECO:0000313" key="7">
    <source>
        <dbReference type="EMBL" id="OIR11949.1"/>
    </source>
</evidence>
<evidence type="ECO:0000256" key="4">
    <source>
        <dbReference type="ARBA" id="ARBA00022980"/>
    </source>
</evidence>
<evidence type="ECO:0000256" key="1">
    <source>
        <dbReference type="ARBA" id="ARBA00007116"/>
    </source>
</evidence>
<dbReference type="PANTHER" id="PTHR23410:SF12">
    <property type="entry name" value="LARGE RIBOSOMAL SUBUNIT PROTEIN UL18"/>
    <property type="match status" value="1"/>
</dbReference>
<dbReference type="GO" id="GO:0022625">
    <property type="term" value="C:cytosolic large ribosomal subunit"/>
    <property type="evidence" value="ECO:0007669"/>
    <property type="project" value="TreeGrafter"/>
</dbReference>
<keyword evidence="5 6" id="KW-0687">Ribonucleoprotein</keyword>
<dbReference type="SUPFAM" id="SSF53137">
    <property type="entry name" value="Translational machinery components"/>
    <property type="match status" value="1"/>
</dbReference>
<dbReference type="CDD" id="cd00432">
    <property type="entry name" value="Ribosomal_L18_L5e"/>
    <property type="match status" value="1"/>
</dbReference>
<dbReference type="InterPro" id="IPR057268">
    <property type="entry name" value="Ribosomal_L18"/>
</dbReference>
<name>A0A1J5T6L1_9ARCH</name>
<dbReference type="AlphaFoldDB" id="A0A1J5T6L1"/>
<dbReference type="GO" id="GO:0008097">
    <property type="term" value="F:5S rRNA binding"/>
    <property type="evidence" value="ECO:0007669"/>
    <property type="project" value="InterPro"/>
</dbReference>
<dbReference type="NCBIfam" id="NF006342">
    <property type="entry name" value="PRK08569.1"/>
    <property type="match status" value="1"/>
</dbReference>
<dbReference type="InterPro" id="IPR057267">
    <property type="entry name" value="Rbsml_uL18_arch"/>
</dbReference>
<evidence type="ECO:0000256" key="6">
    <source>
        <dbReference type="HAMAP-Rule" id="MF_01337"/>
    </source>
</evidence>
<gene>
    <name evidence="6" type="primary">rpl18</name>
    <name evidence="7" type="ORF">BEU03_02525</name>
</gene>
<evidence type="ECO:0000256" key="2">
    <source>
        <dbReference type="ARBA" id="ARBA00022730"/>
    </source>
</evidence>
<dbReference type="GO" id="GO:0003735">
    <property type="term" value="F:structural constituent of ribosome"/>
    <property type="evidence" value="ECO:0007669"/>
    <property type="project" value="InterPro"/>
</dbReference>
<dbReference type="Gene3D" id="3.30.420.100">
    <property type="match status" value="1"/>
</dbReference>
<evidence type="ECO:0000256" key="5">
    <source>
        <dbReference type="ARBA" id="ARBA00023274"/>
    </source>
</evidence>
<keyword evidence="4 6" id="KW-0689">Ribosomal protein</keyword>
<dbReference type="HAMAP" id="MF_01337_A">
    <property type="entry name" value="Ribosomal_uL18_A"/>
    <property type="match status" value="1"/>
</dbReference>
<dbReference type="PANTHER" id="PTHR23410">
    <property type="entry name" value="RIBOSOMAL PROTEIN L5-RELATED"/>
    <property type="match status" value="1"/>
</dbReference>